<proteinExistence type="predicted"/>
<dbReference type="Proteomes" id="UP001479436">
    <property type="component" value="Unassembled WGS sequence"/>
</dbReference>
<dbReference type="Pfam" id="PF25318">
    <property type="entry name" value="WHD_GDS1"/>
    <property type="match status" value="1"/>
</dbReference>
<feature type="region of interest" description="Disordered" evidence="1">
    <location>
        <begin position="730"/>
        <end position="754"/>
    </location>
</feature>
<feature type="region of interest" description="Disordered" evidence="1">
    <location>
        <begin position="1"/>
        <end position="21"/>
    </location>
</feature>
<dbReference type="PROSITE" id="PS51299">
    <property type="entry name" value="HTH_APSES"/>
    <property type="match status" value="1"/>
</dbReference>
<comment type="caution">
    <text evidence="3">The sequence shown here is derived from an EMBL/GenBank/DDBJ whole genome shotgun (WGS) entry which is preliminary data.</text>
</comment>
<feature type="region of interest" description="Disordered" evidence="1">
    <location>
        <begin position="322"/>
        <end position="366"/>
    </location>
</feature>
<evidence type="ECO:0000259" key="2">
    <source>
        <dbReference type="PROSITE" id="PS51299"/>
    </source>
</evidence>
<keyword evidence="4" id="KW-1185">Reference proteome</keyword>
<feature type="region of interest" description="Disordered" evidence="1">
    <location>
        <begin position="777"/>
        <end position="810"/>
    </location>
</feature>
<dbReference type="SUPFAM" id="SSF54616">
    <property type="entry name" value="DNA-binding domain of Mlu1-box binding protein MBP1"/>
    <property type="match status" value="2"/>
</dbReference>
<feature type="compositionally biased region" description="Pro residues" evidence="1">
    <location>
        <begin position="147"/>
        <end position="158"/>
    </location>
</feature>
<feature type="compositionally biased region" description="Basic and acidic residues" evidence="1">
    <location>
        <begin position="1107"/>
        <end position="1119"/>
    </location>
</feature>
<feature type="region of interest" description="Disordered" evidence="1">
    <location>
        <begin position="141"/>
        <end position="162"/>
    </location>
</feature>
<gene>
    <name evidence="3" type="ORF">K7432_012579</name>
</gene>
<sequence length="1135" mass="126298">MSDFSSHQFEPTSLENSSDNFEELWESNKFPNKASLPFNFETLHPDDAKDKVFAAILKALVELGNKPSSPKELANCIMKHKFTLLGGATPYATVSSRISQHFKRAIEHKPPRAPLLARSVDEKHSRKIHYYIATAGVKMDGNHFPRTPSPPPPQPLKPPKGTINVERGYPKLKIRLKKRKSNIKGTHVFKRYKTMLSGSKPGMGKGKGKWAPHTERRSFNSIYITDSSGSGSDADIDEFGLESEQEVAHGAVGSCPTIESNHIHFHGEHSPSHDPILDTTSFEPSEANRPPTNLPMDGEYSDYFEEMMNGDLSIENYDVGSPLAKQEPSASSSPPCQRASSNSINSPIYEHPTSASSTVTPEPTIRKRNGMEPEAVLLTPGTSSLFEREFDSHLIPNFDDEFNEDSALATKDSPYIPLMELNNPEMMPVSELDELLNGSPRTHKRPFGINRSTRSLRSQVIHDISLNSRSAAQRVSFHNFKQHEDHDHMVPSREDEITEADVGTFSSKIDISPMEVDTRYERISEIRPSSVTVQDHQEKSVEGLTMDGIEHFSESSLDGKTPMVVTKVYSNIKVYETVLPDTQFRLMRFHSNVSLHGDSSPENENKKRGIMLEENRHMDFCNASLLRKAAQSYVNHGKSESKDEYTRFVVIRNGPAECRGVWVSLDRARHLVEEYGIQDVPHIQQLLSDDPLGKQLGSHYDPVEMDKQLVELSGILGSAVAEYNLSQKTNQSEDISYPTDISDAPMILDPQSKGTELVDSSIDSCVDDIDPNAYISLDQDDEESSMPDSQHGSCENDPSRSTPRSPDGSEDLIDARLVRDKKSFIPTQTPTTPAIYLTVIESVPVYVTYLSNGPDSHEAIQLMRRFDTGYVNGTKLLMAGGVETESERTIVLSLEVGRIRVRKEDSKLFGTWIPLPRARALASTCSLQHKLGPFLEDKLSNYFPNPLPNSITVPKPMRLTSRLHQVLKAKASTLNTRNTIGSSIGISPQSLHPSKNFFSGPNYHIYQILGLQGSKQSKSAALSGIFGGPGVVGTHDDKNGKKWSKKVKSRFVNGKRSLKGYKPNSQTSPNLMVANNETESDLEIEEVRKTIQIQKLSDPELPSLHTSYDHDTCISRDGDLSEVDIGGSDHEDDLR</sequence>
<feature type="region of interest" description="Disordered" evidence="1">
    <location>
        <begin position="1095"/>
        <end position="1135"/>
    </location>
</feature>
<dbReference type="InterPro" id="IPR036887">
    <property type="entry name" value="HTH_APSES_sf"/>
</dbReference>
<dbReference type="InterPro" id="IPR003163">
    <property type="entry name" value="Tscrpt_reg_HTH_APSES-type"/>
</dbReference>
<feature type="region of interest" description="Disordered" evidence="1">
    <location>
        <begin position="269"/>
        <end position="294"/>
    </location>
</feature>
<protein>
    <recommendedName>
        <fullName evidence="2">HTH APSES-type domain-containing protein</fullName>
    </recommendedName>
</protein>
<name>A0ABR2WKI5_9FUNG</name>
<feature type="compositionally biased region" description="Polar residues" evidence="1">
    <location>
        <begin position="1"/>
        <end position="19"/>
    </location>
</feature>
<organism evidence="3 4">
    <name type="scientific">Basidiobolus ranarum</name>
    <dbReference type="NCBI Taxonomy" id="34480"/>
    <lineage>
        <taxon>Eukaryota</taxon>
        <taxon>Fungi</taxon>
        <taxon>Fungi incertae sedis</taxon>
        <taxon>Zoopagomycota</taxon>
        <taxon>Entomophthoromycotina</taxon>
        <taxon>Basidiobolomycetes</taxon>
        <taxon>Basidiobolales</taxon>
        <taxon>Basidiobolaceae</taxon>
        <taxon>Basidiobolus</taxon>
    </lineage>
</organism>
<evidence type="ECO:0000256" key="1">
    <source>
        <dbReference type="SAM" id="MobiDB-lite"/>
    </source>
</evidence>
<dbReference type="Gene3D" id="3.10.260.10">
    <property type="entry name" value="Transcription regulator HTH, APSES-type DNA-binding domain"/>
    <property type="match status" value="2"/>
</dbReference>
<accession>A0ABR2WKI5</accession>
<feature type="domain" description="HTH APSES-type" evidence="2">
    <location>
        <begin position="835"/>
        <end position="946"/>
    </location>
</feature>
<dbReference type="InterPro" id="IPR057511">
    <property type="entry name" value="WH_GDS1"/>
</dbReference>
<evidence type="ECO:0000313" key="4">
    <source>
        <dbReference type="Proteomes" id="UP001479436"/>
    </source>
</evidence>
<evidence type="ECO:0000313" key="3">
    <source>
        <dbReference type="EMBL" id="KAK9762045.1"/>
    </source>
</evidence>
<feature type="compositionally biased region" description="Polar residues" evidence="1">
    <location>
        <begin position="328"/>
        <end position="346"/>
    </location>
</feature>
<reference evidence="3 4" key="1">
    <citation type="submission" date="2023-04" db="EMBL/GenBank/DDBJ databases">
        <title>Genome of Basidiobolus ranarum AG-B5.</title>
        <authorList>
            <person name="Stajich J.E."/>
            <person name="Carter-House D."/>
            <person name="Gryganskyi A."/>
        </authorList>
    </citation>
    <scope>NUCLEOTIDE SEQUENCE [LARGE SCALE GENOMIC DNA]</scope>
    <source>
        <strain evidence="3 4">AG-B5</strain>
    </source>
</reference>
<dbReference type="EMBL" id="JASJQH010001112">
    <property type="protein sequence ID" value="KAK9762045.1"/>
    <property type="molecule type" value="Genomic_DNA"/>
</dbReference>